<dbReference type="PANTHER" id="PTHR19288:SF4">
    <property type="entry name" value="RE04130P-RELATED"/>
    <property type="match status" value="1"/>
</dbReference>
<dbReference type="InterPro" id="IPR036412">
    <property type="entry name" value="HAD-like_sf"/>
</dbReference>
<reference evidence="5" key="1">
    <citation type="journal article" date="2023" name="G3 (Bethesda)">
        <title>Whole genome assemblies of Zophobas morio and Tenebrio molitor.</title>
        <authorList>
            <person name="Kaur S."/>
            <person name="Stinson S.A."/>
            <person name="diCenzo G.C."/>
        </authorList>
    </citation>
    <scope>NUCLEOTIDE SEQUENCE</scope>
    <source>
        <strain evidence="5">QUZm001</strain>
    </source>
</reference>
<dbReference type="InterPro" id="IPR023214">
    <property type="entry name" value="HAD_sf"/>
</dbReference>
<dbReference type="Gene3D" id="3.40.50.1000">
    <property type="entry name" value="HAD superfamily/HAD-like"/>
    <property type="match status" value="2"/>
</dbReference>
<dbReference type="Pfam" id="PF13242">
    <property type="entry name" value="Hydrolase_like"/>
    <property type="match status" value="1"/>
</dbReference>
<evidence type="ECO:0008006" key="7">
    <source>
        <dbReference type="Google" id="ProtNLM"/>
    </source>
</evidence>
<evidence type="ECO:0000256" key="2">
    <source>
        <dbReference type="PIRSR" id="PIRSR000915-1"/>
    </source>
</evidence>
<evidence type="ECO:0000256" key="1">
    <source>
        <dbReference type="PIRNR" id="PIRNR000915"/>
    </source>
</evidence>
<feature type="binding site" evidence="3">
    <location>
        <position position="219"/>
    </location>
    <ligand>
        <name>substrate</name>
    </ligand>
</feature>
<dbReference type="Pfam" id="PF13344">
    <property type="entry name" value="Hydrolase_6"/>
    <property type="match status" value="1"/>
</dbReference>
<dbReference type="InterPro" id="IPR006357">
    <property type="entry name" value="HAD-SF_hydro_IIA"/>
</dbReference>
<evidence type="ECO:0000313" key="6">
    <source>
        <dbReference type="Proteomes" id="UP001168821"/>
    </source>
</evidence>
<accession>A0AA38IM41</accession>
<dbReference type="NCBIfam" id="TIGR01460">
    <property type="entry name" value="HAD-SF-IIA"/>
    <property type="match status" value="1"/>
</dbReference>
<dbReference type="PANTHER" id="PTHR19288">
    <property type="entry name" value="4-NITROPHENYLPHOSPHATASE-RELATED"/>
    <property type="match status" value="1"/>
</dbReference>
<name>A0AA38IM41_9CUCU</name>
<feature type="binding site" evidence="3">
    <location>
        <begin position="58"/>
        <end position="60"/>
    </location>
    <ligand>
        <name>substrate</name>
    </ligand>
</feature>
<comment type="cofactor">
    <cofactor evidence="4">
        <name>Mg(2+)</name>
        <dbReference type="ChEBI" id="CHEBI:18420"/>
    </cofactor>
    <text evidence="4">Divalent metal ions. Mg(2+) is the most effective.</text>
</comment>
<keyword evidence="6" id="KW-1185">Reference proteome</keyword>
<evidence type="ECO:0000256" key="3">
    <source>
        <dbReference type="PIRSR" id="PIRSR000915-2"/>
    </source>
</evidence>
<dbReference type="AlphaFoldDB" id="A0AA38IM41"/>
<gene>
    <name evidence="5" type="ORF">Zmor_009201</name>
</gene>
<feature type="binding site" evidence="4">
    <location>
        <position position="25"/>
    </location>
    <ligand>
        <name>Mg(2+)</name>
        <dbReference type="ChEBI" id="CHEBI:18420"/>
    </ligand>
</feature>
<keyword evidence="4" id="KW-0479">Metal-binding</keyword>
<evidence type="ECO:0000313" key="5">
    <source>
        <dbReference type="EMBL" id="KAJ3657394.1"/>
    </source>
</evidence>
<dbReference type="GO" id="GO:0005737">
    <property type="term" value="C:cytoplasm"/>
    <property type="evidence" value="ECO:0007669"/>
    <property type="project" value="TreeGrafter"/>
</dbReference>
<dbReference type="SUPFAM" id="SSF56784">
    <property type="entry name" value="HAD-like"/>
    <property type="match status" value="1"/>
</dbReference>
<feature type="active site" description="Nucleophile" evidence="2">
    <location>
        <position position="25"/>
    </location>
</feature>
<dbReference type="Proteomes" id="UP001168821">
    <property type="component" value="Unassembled WGS sequence"/>
</dbReference>
<comment type="caution">
    <text evidence="5">The sequence shown here is derived from an EMBL/GenBank/DDBJ whole genome shotgun (WGS) entry which is preliminary data.</text>
</comment>
<dbReference type="GO" id="GO:0046872">
    <property type="term" value="F:metal ion binding"/>
    <property type="evidence" value="ECO:0007669"/>
    <property type="project" value="UniProtKB-KW"/>
</dbReference>
<comment type="similarity">
    <text evidence="1">Belongs to the HAD-like hydrolase superfamily.</text>
</comment>
<keyword evidence="1" id="KW-0378">Hydrolase</keyword>
<dbReference type="PIRSF" id="PIRSF000915">
    <property type="entry name" value="PGP-type_phosphatase"/>
    <property type="match status" value="1"/>
</dbReference>
<dbReference type="EMBL" id="JALNTZ010000003">
    <property type="protein sequence ID" value="KAJ3657394.1"/>
    <property type="molecule type" value="Genomic_DNA"/>
</dbReference>
<protein>
    <recommendedName>
        <fullName evidence="7">4-nitrophenylphosphatase</fullName>
    </recommendedName>
</protein>
<dbReference type="GO" id="GO:0016791">
    <property type="term" value="F:phosphatase activity"/>
    <property type="evidence" value="ECO:0007669"/>
    <property type="project" value="TreeGrafter"/>
</dbReference>
<sequence length="302" mass="33320">MKDLNALNTHELRAFFDSFDHVLCDVHGVLWNVLETIPGAAAAVASLQNLGKTFIVVSNNTTATLDDYHHDFTSKGFPIKRENIVTPIQTTISYLKKQNFSKEVFVLGTHPLKKSLRDAGFRIAERGPLEIKETFHALAAASTEDDGSVGAVVADIDLNVNYVNLQKAVTFLKRPEVIFIRGTGDARFGVGLDRVVMGPGVFHAIVEECSGREPVSVAKPAPFANEFIVEKYKIGDASRVLFIGDSIPSDMGFATKFGYKKLLVLSGLTKEGALEDWKFPEEYRPDYFVDSLKSVHDLIGRI</sequence>
<organism evidence="5 6">
    <name type="scientific">Zophobas morio</name>
    <dbReference type="NCBI Taxonomy" id="2755281"/>
    <lineage>
        <taxon>Eukaryota</taxon>
        <taxon>Metazoa</taxon>
        <taxon>Ecdysozoa</taxon>
        <taxon>Arthropoda</taxon>
        <taxon>Hexapoda</taxon>
        <taxon>Insecta</taxon>
        <taxon>Pterygota</taxon>
        <taxon>Neoptera</taxon>
        <taxon>Endopterygota</taxon>
        <taxon>Coleoptera</taxon>
        <taxon>Polyphaga</taxon>
        <taxon>Cucujiformia</taxon>
        <taxon>Tenebrionidae</taxon>
        <taxon>Zophobas</taxon>
    </lineage>
</organism>
<keyword evidence="4" id="KW-0460">Magnesium</keyword>
<feature type="binding site" evidence="4">
    <location>
        <position position="245"/>
    </location>
    <ligand>
        <name>Mg(2+)</name>
        <dbReference type="ChEBI" id="CHEBI:18420"/>
    </ligand>
</feature>
<proteinExistence type="inferred from homology"/>
<evidence type="ECO:0000256" key="4">
    <source>
        <dbReference type="PIRSR" id="PIRSR000915-3"/>
    </source>
</evidence>